<evidence type="ECO:0000313" key="1">
    <source>
        <dbReference type="EMBL" id="QXE24122.1"/>
    </source>
</evidence>
<dbReference type="AlphaFoldDB" id="A0A975T9U6"/>
<accession>A0A975T9U6</accession>
<reference evidence="1" key="1">
    <citation type="submission" date="2017-04" db="EMBL/GenBank/DDBJ databases">
        <title>Genome deletions in a multicellular cyanobacterial endosymbiont for morphological adaptation in marine diatoms.</title>
        <authorList>
            <person name="Wang Y."/>
            <person name="Gao H."/>
            <person name="Li R."/>
            <person name="Xu X."/>
        </authorList>
    </citation>
    <scope>NUCLEOTIDE SEQUENCE</scope>
    <source>
        <strain evidence="1">FACHB 800</strain>
    </source>
</reference>
<protein>
    <submittedName>
        <fullName evidence="1">Uncharacterized protein</fullName>
    </submittedName>
</protein>
<keyword evidence="2" id="KW-1185">Reference proteome</keyword>
<name>A0A975T9U6_9NOST</name>
<dbReference type="EMBL" id="CP021056">
    <property type="protein sequence ID" value="QXE24122.1"/>
    <property type="molecule type" value="Genomic_DNA"/>
</dbReference>
<dbReference type="Proteomes" id="UP000683511">
    <property type="component" value="Chromosome"/>
</dbReference>
<evidence type="ECO:0000313" key="2">
    <source>
        <dbReference type="Proteomes" id="UP000683511"/>
    </source>
</evidence>
<gene>
    <name evidence="1" type="ORF">B6N60_02826</name>
</gene>
<organism evidence="1 2">
    <name type="scientific">Richelia sinica FACHB-800</name>
    <dbReference type="NCBI Taxonomy" id="1357546"/>
    <lineage>
        <taxon>Bacteria</taxon>
        <taxon>Bacillati</taxon>
        <taxon>Cyanobacteriota</taxon>
        <taxon>Cyanophyceae</taxon>
        <taxon>Nostocales</taxon>
        <taxon>Nostocaceae</taxon>
        <taxon>Richelia</taxon>
    </lineage>
</organism>
<proteinExistence type="predicted"/>
<sequence length="53" mass="6055">MLWTVTHGTQLAIPGTSKLLPMIFIRRCLFLTLNKKLAVWEIFSTVHNSQGQN</sequence>
<dbReference type="KEGG" id="rsin:B6N60_02826"/>